<dbReference type="Gene3D" id="3.40.50.1240">
    <property type="entry name" value="Phosphoglycerate mutase-like"/>
    <property type="match status" value="1"/>
</dbReference>
<keyword evidence="8" id="KW-1185">Reference proteome</keyword>
<dbReference type="InterPro" id="IPR013078">
    <property type="entry name" value="His_Pase_superF_clade-1"/>
</dbReference>
<dbReference type="EC" id="5.4.2.11" evidence="2"/>
<dbReference type="SMART" id="SM00855">
    <property type="entry name" value="PGAM"/>
    <property type="match status" value="1"/>
</dbReference>
<evidence type="ECO:0000256" key="2">
    <source>
        <dbReference type="ARBA" id="ARBA00012028"/>
    </source>
</evidence>
<evidence type="ECO:0000256" key="5">
    <source>
        <dbReference type="PIRSR" id="PIRSR613078-1"/>
    </source>
</evidence>
<dbReference type="InterPro" id="IPR005952">
    <property type="entry name" value="Phosphogly_mut1"/>
</dbReference>
<comment type="caution">
    <text evidence="7">The sequence shown here is derived from an EMBL/GenBank/DDBJ whole genome shotgun (WGS) entry which is preliminary data.</text>
</comment>
<keyword evidence="3" id="KW-0324">Glycolysis</keyword>
<evidence type="ECO:0000256" key="4">
    <source>
        <dbReference type="ARBA" id="ARBA00023235"/>
    </source>
</evidence>
<keyword evidence="4" id="KW-0413">Isomerase</keyword>
<evidence type="ECO:0000256" key="6">
    <source>
        <dbReference type="PIRSR" id="PIRSR613078-2"/>
    </source>
</evidence>
<dbReference type="PATRIC" id="fig|284581.3.peg.1400"/>
<dbReference type="PIRSF" id="PIRSF000709">
    <property type="entry name" value="6PFK_2-Ptase"/>
    <property type="match status" value="1"/>
</dbReference>
<dbReference type="Pfam" id="PF00300">
    <property type="entry name" value="His_Phos_1"/>
    <property type="match status" value="1"/>
</dbReference>
<evidence type="ECO:0000256" key="3">
    <source>
        <dbReference type="ARBA" id="ARBA00023152"/>
    </source>
</evidence>
<dbReference type="PROSITE" id="PS00175">
    <property type="entry name" value="PG_MUTASE"/>
    <property type="match status" value="1"/>
</dbReference>
<protein>
    <recommendedName>
        <fullName evidence="2">phosphoglycerate mutase (2,3-diphosphoglycerate-dependent)</fullName>
        <ecNumber evidence="2">5.4.2.11</ecNumber>
    </recommendedName>
</protein>
<feature type="active site" description="Proton donor/acceptor" evidence="5">
    <location>
        <position position="82"/>
    </location>
</feature>
<evidence type="ECO:0000313" key="8">
    <source>
        <dbReference type="Proteomes" id="UP000037558"/>
    </source>
</evidence>
<reference evidence="8" key="1">
    <citation type="submission" date="2015-08" db="EMBL/GenBank/DDBJ databases">
        <title>Fjat-14210 dsm16467.</title>
        <authorList>
            <person name="Liu B."/>
            <person name="Wang J."/>
            <person name="Zhu Y."/>
            <person name="Liu G."/>
            <person name="Chen Q."/>
            <person name="Chen Z."/>
            <person name="Lan J."/>
            <person name="Che J."/>
            <person name="Ge C."/>
            <person name="Shi H."/>
            <person name="Pan Z."/>
            <person name="Liu X."/>
        </authorList>
    </citation>
    <scope>NUCLEOTIDE SEQUENCE [LARGE SCALE GENOMIC DNA]</scope>
    <source>
        <strain evidence="8">DSM 16467</strain>
    </source>
</reference>
<feature type="binding site" evidence="6">
    <location>
        <begin position="8"/>
        <end position="15"/>
    </location>
    <ligand>
        <name>substrate</name>
    </ligand>
</feature>
<organism evidence="7 8">
    <name type="scientific">Priestia koreensis</name>
    <dbReference type="NCBI Taxonomy" id="284581"/>
    <lineage>
        <taxon>Bacteria</taxon>
        <taxon>Bacillati</taxon>
        <taxon>Bacillota</taxon>
        <taxon>Bacilli</taxon>
        <taxon>Bacillales</taxon>
        <taxon>Bacillaceae</taxon>
        <taxon>Priestia</taxon>
    </lineage>
</organism>
<dbReference type="Proteomes" id="UP000037558">
    <property type="component" value="Unassembled WGS sequence"/>
</dbReference>
<dbReference type="InterPro" id="IPR029033">
    <property type="entry name" value="His_PPase_superfam"/>
</dbReference>
<accession>A0A0M0LBW6</accession>
<evidence type="ECO:0000313" key="7">
    <source>
        <dbReference type="EMBL" id="KOO48178.1"/>
    </source>
</evidence>
<dbReference type="STRING" id="284581.AMD01_05075"/>
<name>A0A0M0LBW6_9BACI</name>
<dbReference type="EMBL" id="LILC01000006">
    <property type="protein sequence ID" value="KOO48178.1"/>
    <property type="molecule type" value="Genomic_DNA"/>
</dbReference>
<dbReference type="RefSeq" id="WP_083446426.1">
    <property type="nucleotide sequence ID" value="NZ_LILC01000006.1"/>
</dbReference>
<proteinExistence type="inferred from homology"/>
<dbReference type="SUPFAM" id="SSF53254">
    <property type="entry name" value="Phosphoglycerate mutase-like"/>
    <property type="match status" value="1"/>
</dbReference>
<dbReference type="PANTHER" id="PTHR11931">
    <property type="entry name" value="PHOSPHOGLYCERATE MUTASE"/>
    <property type="match status" value="1"/>
</dbReference>
<feature type="active site" description="Tele-phosphohistidine intermediate" evidence="5">
    <location>
        <position position="9"/>
    </location>
</feature>
<evidence type="ECO:0000256" key="1">
    <source>
        <dbReference type="ARBA" id="ARBA00006717"/>
    </source>
</evidence>
<dbReference type="GO" id="GO:0006096">
    <property type="term" value="P:glycolytic process"/>
    <property type="evidence" value="ECO:0007669"/>
    <property type="project" value="UniProtKB-KW"/>
</dbReference>
<feature type="binding site" evidence="6">
    <location>
        <position position="58"/>
    </location>
    <ligand>
        <name>substrate</name>
    </ligand>
</feature>
<comment type="similarity">
    <text evidence="1">Belongs to the phosphoglycerate mutase family. BPG-dependent PGAM subfamily.</text>
</comment>
<dbReference type="InterPro" id="IPR001345">
    <property type="entry name" value="PG/BPGM_mutase_AS"/>
</dbReference>
<sequence>MLNLYLVRHGQTEWNVQKRMQGWENSNLTELGKRNAIALGEKLKAVTFDAVYTSTSERTIETAKLIIGKRNLHIESDKNLREIFLGEWEGKTHEELKALYPEQYNNFWEQPADYKPFNGETFEEFNKRVILVLQNIISNHKEGNVLIVSHSVFLKSLMMHVKGKEVQELWTPPYVHDTSLTLLEIKDNTYKVVVEGDVTHLDSIKSI</sequence>
<gene>
    <name evidence="7" type="ORF">AMD01_05075</name>
</gene>
<dbReference type="GO" id="GO:0004619">
    <property type="term" value="F:phosphoglycerate mutase activity"/>
    <property type="evidence" value="ECO:0007669"/>
    <property type="project" value="UniProtKB-EC"/>
</dbReference>
<dbReference type="OrthoDB" id="9782128at2"/>
<dbReference type="CDD" id="cd07067">
    <property type="entry name" value="HP_PGM_like"/>
    <property type="match status" value="1"/>
</dbReference>
<dbReference type="AlphaFoldDB" id="A0A0M0LBW6"/>